<dbReference type="Gene3D" id="1.20.120.1490">
    <property type="match status" value="1"/>
</dbReference>
<feature type="compositionally biased region" description="Pro residues" evidence="1">
    <location>
        <begin position="28"/>
        <end position="44"/>
    </location>
</feature>
<evidence type="ECO:0000256" key="1">
    <source>
        <dbReference type="SAM" id="MobiDB-lite"/>
    </source>
</evidence>
<proteinExistence type="predicted"/>
<gene>
    <name evidence="3" type="ORF">ACFPT7_17720</name>
</gene>
<feature type="region of interest" description="Disordered" evidence="1">
    <location>
        <begin position="25"/>
        <end position="54"/>
    </location>
</feature>
<reference evidence="4" key="1">
    <citation type="journal article" date="2019" name="Int. J. Syst. Evol. Microbiol.">
        <title>The Global Catalogue of Microorganisms (GCM) 10K type strain sequencing project: providing services to taxonomists for standard genome sequencing and annotation.</title>
        <authorList>
            <consortium name="The Broad Institute Genomics Platform"/>
            <consortium name="The Broad Institute Genome Sequencing Center for Infectious Disease"/>
            <person name="Wu L."/>
            <person name="Ma J."/>
        </authorList>
    </citation>
    <scope>NUCLEOTIDE SEQUENCE [LARGE SCALE GENOMIC DNA]</scope>
    <source>
        <strain evidence="4">JCM 4087</strain>
    </source>
</reference>
<feature type="chain" id="PRO_5046753474" evidence="2">
    <location>
        <begin position="25"/>
        <end position="172"/>
    </location>
</feature>
<evidence type="ECO:0000256" key="2">
    <source>
        <dbReference type="SAM" id="SignalP"/>
    </source>
</evidence>
<protein>
    <submittedName>
        <fullName evidence="3">Spy/CpxP family protein refolding chaperone</fullName>
    </submittedName>
</protein>
<sequence>MIASRWKLAAGSALLALCSYAAFAQQDAPPPGPPPDGLEGPPPAQSGRMPGPDRELRTLTRELSLTADQQTGIKTLLEQQVQQMKALRAKFQNESPEDATPDQRQARRAQVEQIRDETDTKISALLNDEQKAKYTKIIQRRKARMAERGPGDGGPPPSPDGGGPGGPPQGLN</sequence>
<keyword evidence="2" id="KW-0732">Signal</keyword>
<accession>A0ABW1EJH3</accession>
<name>A0ABW1EJH3_9BACT</name>
<comment type="caution">
    <text evidence="3">The sequence shown here is derived from an EMBL/GenBank/DDBJ whole genome shotgun (WGS) entry which is preliminary data.</text>
</comment>
<feature type="signal peptide" evidence="2">
    <location>
        <begin position="1"/>
        <end position="24"/>
    </location>
</feature>
<dbReference type="EMBL" id="JBHSPH010000008">
    <property type="protein sequence ID" value="MFC5864150.1"/>
    <property type="molecule type" value="Genomic_DNA"/>
</dbReference>
<dbReference type="Proteomes" id="UP001596091">
    <property type="component" value="Unassembled WGS sequence"/>
</dbReference>
<evidence type="ECO:0000313" key="4">
    <source>
        <dbReference type="Proteomes" id="UP001596091"/>
    </source>
</evidence>
<organism evidence="3 4">
    <name type="scientific">Acidicapsa dinghuensis</name>
    <dbReference type="NCBI Taxonomy" id="2218256"/>
    <lineage>
        <taxon>Bacteria</taxon>
        <taxon>Pseudomonadati</taxon>
        <taxon>Acidobacteriota</taxon>
        <taxon>Terriglobia</taxon>
        <taxon>Terriglobales</taxon>
        <taxon>Acidobacteriaceae</taxon>
        <taxon>Acidicapsa</taxon>
    </lineage>
</organism>
<dbReference type="RefSeq" id="WP_263340746.1">
    <property type="nucleotide sequence ID" value="NZ_JAGSYH010000006.1"/>
</dbReference>
<feature type="region of interest" description="Disordered" evidence="1">
    <location>
        <begin position="87"/>
        <end position="172"/>
    </location>
</feature>
<feature type="compositionally biased region" description="Basic and acidic residues" evidence="1">
    <location>
        <begin position="109"/>
        <end position="120"/>
    </location>
</feature>
<keyword evidence="4" id="KW-1185">Reference proteome</keyword>
<evidence type="ECO:0000313" key="3">
    <source>
        <dbReference type="EMBL" id="MFC5864150.1"/>
    </source>
</evidence>